<dbReference type="PROSITE" id="PS50937">
    <property type="entry name" value="HTH_MERR_2"/>
    <property type="match status" value="1"/>
</dbReference>
<proteinExistence type="predicted"/>
<evidence type="ECO:0000313" key="6">
    <source>
        <dbReference type="Proteomes" id="UP000827084"/>
    </source>
</evidence>
<evidence type="ECO:0000256" key="2">
    <source>
        <dbReference type="ARBA" id="ARBA00023125"/>
    </source>
</evidence>
<name>A0ABX8X9G1_SHEPU</name>
<dbReference type="SUPFAM" id="SSF46955">
    <property type="entry name" value="Putative DNA-binding domain"/>
    <property type="match status" value="1"/>
</dbReference>
<gene>
    <name evidence="5" type="ORF">K3G22_13605</name>
</gene>
<dbReference type="RefSeq" id="WP_011788646.1">
    <property type="nucleotide sequence ID" value="NZ_BMPK01000006.1"/>
</dbReference>
<dbReference type="PANTHER" id="PTHR30204">
    <property type="entry name" value="REDOX-CYCLING DRUG-SENSING TRANSCRIPTIONAL ACTIVATOR SOXR"/>
    <property type="match status" value="1"/>
</dbReference>
<dbReference type="InterPro" id="IPR000551">
    <property type="entry name" value="MerR-type_HTH_dom"/>
</dbReference>
<keyword evidence="6" id="KW-1185">Reference proteome</keyword>
<dbReference type="Pfam" id="PF13411">
    <property type="entry name" value="MerR_1"/>
    <property type="match status" value="1"/>
</dbReference>
<dbReference type="SMART" id="SM00422">
    <property type="entry name" value="HTH_MERR"/>
    <property type="match status" value="1"/>
</dbReference>
<evidence type="ECO:0000313" key="5">
    <source>
        <dbReference type="EMBL" id="QYX71797.1"/>
    </source>
</evidence>
<sequence length="326" mass="35695">MKEDQPSMPDAEYRDEVLLPIGEVSSITGVNAVTLRAWQRRFGLVIPERTPKGHRLYTAENIKEIHEINAWLAKGVAISKVKPLLLSAAKSLPLEATQTEVTDIWTEQIAALTAALLAFNQHKLHQILDEAIGLYPFHLVKDKLLNPWLSHIDSLLVERLDAELVTAWLKSELLSRTGGRFVLAGQAHTARVVVITLCRNTQLSANAIRTNTLFSLILLLELAALRVSVIDLGEQVIGNLALLNGRLKVDALLVIPDASHSGSEQAEILDTLKQMAFPCCVIGPFAPMYTSLSTFAMPTVAALIDSVSPKSQASTRHQTVNLQQGV</sequence>
<organism evidence="5 6">
    <name type="scientific">Shewanella putrefaciens</name>
    <name type="common">Pseudomonas putrefaciens</name>
    <dbReference type="NCBI Taxonomy" id="24"/>
    <lineage>
        <taxon>Bacteria</taxon>
        <taxon>Pseudomonadati</taxon>
        <taxon>Pseudomonadota</taxon>
        <taxon>Gammaproteobacteria</taxon>
        <taxon>Alteromonadales</taxon>
        <taxon>Shewanellaceae</taxon>
        <taxon>Shewanella</taxon>
    </lineage>
</organism>
<dbReference type="Proteomes" id="UP000827084">
    <property type="component" value="Chromosome"/>
</dbReference>
<dbReference type="PROSITE" id="PS00552">
    <property type="entry name" value="HTH_MERR_1"/>
    <property type="match status" value="1"/>
</dbReference>
<dbReference type="Gene3D" id="1.10.1660.10">
    <property type="match status" value="1"/>
</dbReference>
<evidence type="ECO:0000259" key="4">
    <source>
        <dbReference type="PROSITE" id="PS50937"/>
    </source>
</evidence>
<reference evidence="5 6" key="1">
    <citation type="submission" date="2021-08" db="EMBL/GenBank/DDBJ databases">
        <title>Shewanella putrefaciens YZ-J, complete genome.</title>
        <authorList>
            <person name="Yi Z."/>
        </authorList>
    </citation>
    <scope>NUCLEOTIDE SEQUENCE [LARGE SCALE GENOMIC DNA]</scope>
    <source>
        <strain evidence="5 6">YZ-J</strain>
    </source>
</reference>
<dbReference type="GeneID" id="67444316"/>
<protein>
    <submittedName>
        <fullName evidence="5">MerR family transcriptional regulator</fullName>
    </submittedName>
</protein>
<feature type="domain" description="HTH merR-type" evidence="4">
    <location>
        <begin position="18"/>
        <end position="87"/>
    </location>
</feature>
<evidence type="ECO:0000256" key="1">
    <source>
        <dbReference type="ARBA" id="ARBA00023015"/>
    </source>
</evidence>
<keyword evidence="1" id="KW-0805">Transcription regulation</keyword>
<evidence type="ECO:0000256" key="3">
    <source>
        <dbReference type="ARBA" id="ARBA00023163"/>
    </source>
</evidence>
<keyword evidence="2" id="KW-0238">DNA-binding</keyword>
<dbReference type="CDD" id="cd01104">
    <property type="entry name" value="HTH_MlrA-CarA"/>
    <property type="match status" value="1"/>
</dbReference>
<dbReference type="InterPro" id="IPR009061">
    <property type="entry name" value="DNA-bd_dom_put_sf"/>
</dbReference>
<dbReference type="EMBL" id="CP080635">
    <property type="protein sequence ID" value="QYX71797.1"/>
    <property type="molecule type" value="Genomic_DNA"/>
</dbReference>
<dbReference type="InterPro" id="IPR047057">
    <property type="entry name" value="MerR_fam"/>
</dbReference>
<accession>A0ABX8X9G1</accession>
<dbReference type="PANTHER" id="PTHR30204:SF67">
    <property type="entry name" value="HTH-TYPE TRANSCRIPTIONAL REGULATOR MLRA-RELATED"/>
    <property type="match status" value="1"/>
</dbReference>
<keyword evidence="3" id="KW-0804">Transcription</keyword>